<dbReference type="InterPro" id="IPR005074">
    <property type="entry name" value="Peptidase_C39"/>
</dbReference>
<evidence type="ECO:0000313" key="2">
    <source>
        <dbReference type="EMBL" id="SHK26447.1"/>
    </source>
</evidence>
<dbReference type="STRING" id="381751.SAMN05444391_0485"/>
<dbReference type="RefSeq" id="WP_079653653.1">
    <property type="nucleotide sequence ID" value="NZ_LT670846.1"/>
</dbReference>
<dbReference type="Proteomes" id="UP000189810">
    <property type="component" value="Chromosome I"/>
</dbReference>
<dbReference type="GO" id="GO:0008233">
    <property type="term" value="F:peptidase activity"/>
    <property type="evidence" value="ECO:0007669"/>
    <property type="project" value="InterPro"/>
</dbReference>
<dbReference type="GO" id="GO:0016020">
    <property type="term" value="C:membrane"/>
    <property type="evidence" value="ECO:0007669"/>
    <property type="project" value="InterPro"/>
</dbReference>
<organism evidence="2 3">
    <name type="scientific">Thermocrinis minervae</name>
    <dbReference type="NCBI Taxonomy" id="381751"/>
    <lineage>
        <taxon>Bacteria</taxon>
        <taxon>Pseudomonadati</taxon>
        <taxon>Aquificota</taxon>
        <taxon>Aquificia</taxon>
        <taxon>Aquificales</taxon>
        <taxon>Aquificaceae</taxon>
        <taxon>Thermocrinis</taxon>
    </lineage>
</organism>
<dbReference type="PANTHER" id="PTHR37806:SF1">
    <property type="entry name" value="PEPTIDASE C39-LIKE DOMAIN-CONTAINING PROTEIN"/>
    <property type="match status" value="1"/>
</dbReference>
<keyword evidence="3" id="KW-1185">Reference proteome</keyword>
<dbReference type="PANTHER" id="PTHR37806">
    <property type="entry name" value="LMO0724 PROTEIN"/>
    <property type="match status" value="1"/>
</dbReference>
<dbReference type="GO" id="GO:0006508">
    <property type="term" value="P:proteolysis"/>
    <property type="evidence" value="ECO:0007669"/>
    <property type="project" value="InterPro"/>
</dbReference>
<dbReference type="InterPro" id="IPR039564">
    <property type="entry name" value="Peptidase_C39-like"/>
</dbReference>
<accession>A0A1M6R261</accession>
<evidence type="ECO:0000259" key="1">
    <source>
        <dbReference type="PROSITE" id="PS50990"/>
    </source>
</evidence>
<feature type="domain" description="Peptidase C39" evidence="1">
    <location>
        <begin position="22"/>
        <end position="152"/>
    </location>
</feature>
<proteinExistence type="predicted"/>
<dbReference type="GO" id="GO:0005524">
    <property type="term" value="F:ATP binding"/>
    <property type="evidence" value="ECO:0007669"/>
    <property type="project" value="InterPro"/>
</dbReference>
<protein>
    <submittedName>
        <fullName evidence="2">Peptidase_C39 like family protein</fullName>
    </submittedName>
</protein>
<dbReference type="AlphaFoldDB" id="A0A1M6R261"/>
<dbReference type="Gene3D" id="3.90.70.10">
    <property type="entry name" value="Cysteine proteinases"/>
    <property type="match status" value="1"/>
</dbReference>
<dbReference type="OrthoDB" id="9814129at2"/>
<evidence type="ECO:0000313" key="3">
    <source>
        <dbReference type="Proteomes" id="UP000189810"/>
    </source>
</evidence>
<sequence>MILLLLLPFLFSFKLLDVPFVKQEKDFCGPSALSSVLAYYGIHKSQQEIAKYVYIPALKGALITDLENYAKSLGLRTELFQGSLENIKEQIDKGHPVILLVDLGNAFVSVPHYLVVIGYDENYFYVHTGYKPREKMSYQELYRIWSKMGRVALVVYP</sequence>
<dbReference type="EMBL" id="LT670846">
    <property type="protein sequence ID" value="SHK26447.1"/>
    <property type="molecule type" value="Genomic_DNA"/>
</dbReference>
<gene>
    <name evidence="2" type="ORF">SAMN05444391_0485</name>
</gene>
<dbReference type="PROSITE" id="PS50990">
    <property type="entry name" value="PEPTIDASE_C39"/>
    <property type="match status" value="1"/>
</dbReference>
<name>A0A1M6R261_9AQUI</name>
<dbReference type="Pfam" id="PF13529">
    <property type="entry name" value="Peptidase_C39_2"/>
    <property type="match status" value="1"/>
</dbReference>
<reference evidence="2 3" key="1">
    <citation type="submission" date="2016-11" db="EMBL/GenBank/DDBJ databases">
        <authorList>
            <person name="Jaros S."/>
            <person name="Januszkiewicz K."/>
            <person name="Wedrychowicz H."/>
        </authorList>
    </citation>
    <scope>NUCLEOTIDE SEQUENCE [LARGE SCALE GENOMIC DNA]</scope>
    <source>
        <strain evidence="2 3">DSM 19557</strain>
    </source>
</reference>